<dbReference type="Proteomes" id="UP000706172">
    <property type="component" value="Unassembled WGS sequence"/>
</dbReference>
<dbReference type="SUPFAM" id="SSF48208">
    <property type="entry name" value="Six-hairpin glycosidases"/>
    <property type="match status" value="1"/>
</dbReference>
<evidence type="ECO:0000256" key="1">
    <source>
        <dbReference type="SAM" id="MobiDB-lite"/>
    </source>
</evidence>
<dbReference type="InterPro" id="IPR008928">
    <property type="entry name" value="6-hairpin_glycosidase_sf"/>
</dbReference>
<accession>A0A931CTN8</accession>
<dbReference type="InterPro" id="IPR012341">
    <property type="entry name" value="6hp_glycosidase-like_sf"/>
</dbReference>
<feature type="non-terminal residue" evidence="2">
    <location>
        <position position="479"/>
    </location>
</feature>
<organism evidence="2 3">
    <name type="scientific">Desulfotignum balticum</name>
    <dbReference type="NCBI Taxonomy" id="115781"/>
    <lineage>
        <taxon>Bacteria</taxon>
        <taxon>Pseudomonadati</taxon>
        <taxon>Thermodesulfobacteriota</taxon>
        <taxon>Desulfobacteria</taxon>
        <taxon>Desulfobacterales</taxon>
        <taxon>Desulfobacteraceae</taxon>
        <taxon>Desulfotignum</taxon>
    </lineage>
</organism>
<evidence type="ECO:0000313" key="3">
    <source>
        <dbReference type="Proteomes" id="UP000706172"/>
    </source>
</evidence>
<proteinExistence type="predicted"/>
<dbReference type="AlphaFoldDB" id="A0A931CTN8"/>
<dbReference type="GO" id="GO:0005975">
    <property type="term" value="P:carbohydrate metabolic process"/>
    <property type="evidence" value="ECO:0007669"/>
    <property type="project" value="InterPro"/>
</dbReference>
<reference evidence="2" key="1">
    <citation type="submission" date="2020-07" db="EMBL/GenBank/DDBJ databases">
        <title>Severe corrosion of carbon steel in oil field produced water can be linked to methanogenic archaea containing a special type of NiFe hydrogenase.</title>
        <authorList>
            <person name="Lahme S."/>
            <person name="Mand J."/>
            <person name="Longwell J."/>
            <person name="Smith R."/>
            <person name="Enning D."/>
        </authorList>
    </citation>
    <scope>NUCLEOTIDE SEQUENCE</scope>
    <source>
        <strain evidence="2">MIC098Bin6</strain>
    </source>
</reference>
<comment type="caution">
    <text evidence="2">The sequence shown here is derived from an EMBL/GenBank/DDBJ whole genome shotgun (WGS) entry which is preliminary data.</text>
</comment>
<dbReference type="Gene3D" id="1.50.10.10">
    <property type="match status" value="1"/>
</dbReference>
<feature type="region of interest" description="Disordered" evidence="1">
    <location>
        <begin position="455"/>
        <end position="479"/>
    </location>
</feature>
<protein>
    <submittedName>
        <fullName evidence="2">Uncharacterized protein</fullName>
    </submittedName>
</protein>
<sequence>MMVPELFKKWLPWRFLIRRVTGFYGFLDPVTLMARLRQFGKPSEVQEPIELLRAGLIFHARGLVNTRAIQYNLDWVWPFWVVKQFTPQDASFIPRGFSFSHINVTHRNWTAVGHPDLAAYPIIDPRGLVTPLFDAWSIDVWLMTKDNNLLLPSRQPSVVQTLDLSGELAVTTATEENSLSLVCTARVKMDTPAGPVMQMTARGSMQTDTGWLVVSIRPYNPEGIYFIDHIRYDDSRFVMNHTHEVHFGTVPEKVLFSTYDHGDVALDLDRPQSEDQAACPIGMATAAAFFPIGAKDATQIDIQVPLNQDTDVVSSNTGRPAAPASQMVSKTAALTIPDAGFQFLYDAAVRTLLLLSADEVVPGPYTYRRFWFRDACLMMNALLGLGLAKRCERLIQGFESRQKLSGYFQSQEGEWDSNGQVLWIAHRFAQCTGQGFSTSVFTSLMKGARWIVHKRRSKKDGKPHDGLLPAGFSAEHLGP</sequence>
<gene>
    <name evidence="2" type="ORF">H0S81_11250</name>
</gene>
<name>A0A931CTN8_9BACT</name>
<evidence type="ECO:0000313" key="2">
    <source>
        <dbReference type="EMBL" id="MBG0780488.1"/>
    </source>
</evidence>
<dbReference type="EMBL" id="JACCQK010000753">
    <property type="protein sequence ID" value="MBG0780488.1"/>
    <property type="molecule type" value="Genomic_DNA"/>
</dbReference>